<keyword evidence="6" id="KW-1185">Reference proteome</keyword>
<feature type="chain" id="PRO_5041367883" evidence="2">
    <location>
        <begin position="25"/>
        <end position="413"/>
    </location>
</feature>
<keyword evidence="1" id="KW-1133">Transmembrane helix</keyword>
<protein>
    <submittedName>
        <fullName evidence="5">DUF4105 domain-containing protein</fullName>
    </submittedName>
</protein>
<dbReference type="Proteomes" id="UP000698924">
    <property type="component" value="Unassembled WGS sequence"/>
</dbReference>
<evidence type="ECO:0000313" key="5">
    <source>
        <dbReference type="EMBL" id="MBM6857720.1"/>
    </source>
</evidence>
<evidence type="ECO:0000256" key="1">
    <source>
        <dbReference type="SAM" id="Phobius"/>
    </source>
</evidence>
<evidence type="ECO:0000259" key="3">
    <source>
        <dbReference type="Pfam" id="PF13387"/>
    </source>
</evidence>
<organism evidence="5 6">
    <name type="scientific">Caecibacteroides pullorum</name>
    <dbReference type="NCBI Taxonomy" id="2725562"/>
    <lineage>
        <taxon>Bacteria</taxon>
        <taxon>Pseudomonadati</taxon>
        <taxon>Bacteroidota</taxon>
        <taxon>Bacteroidia</taxon>
        <taxon>Bacteroidales</taxon>
        <taxon>Bacteroidaceae</taxon>
        <taxon>Caecibacteroides</taxon>
    </lineage>
</organism>
<gene>
    <name evidence="5" type="ORF">H6D15_08935</name>
</gene>
<evidence type="ECO:0000259" key="4">
    <source>
        <dbReference type="Pfam" id="PF25221"/>
    </source>
</evidence>
<dbReference type="InterPro" id="IPR025178">
    <property type="entry name" value="Lnb_N"/>
</dbReference>
<accession>A0AA40ZUI2</accession>
<dbReference type="Pfam" id="PF13387">
    <property type="entry name" value="Lnb_N"/>
    <property type="match status" value="1"/>
</dbReference>
<dbReference type="Pfam" id="PF25221">
    <property type="entry name" value="5TMH_Lnb"/>
    <property type="match status" value="1"/>
</dbReference>
<comment type="caution">
    <text evidence="5">The sequence shown here is derived from an EMBL/GenBank/DDBJ whole genome shotgun (WGS) entry which is preliminary data.</text>
</comment>
<feature type="transmembrane region" description="Helical" evidence="1">
    <location>
        <begin position="268"/>
        <end position="289"/>
    </location>
</feature>
<name>A0AA40ZUI2_9BACT</name>
<keyword evidence="2" id="KW-0732">Signal</keyword>
<feature type="transmembrane region" description="Helical" evidence="1">
    <location>
        <begin position="359"/>
        <end position="376"/>
    </location>
</feature>
<feature type="transmembrane region" description="Helical" evidence="1">
    <location>
        <begin position="301"/>
        <end position="321"/>
    </location>
</feature>
<keyword evidence="1" id="KW-0472">Membrane</keyword>
<feature type="transmembrane region" description="Helical" evidence="1">
    <location>
        <begin position="327"/>
        <end position="347"/>
    </location>
</feature>
<evidence type="ECO:0000256" key="2">
    <source>
        <dbReference type="SAM" id="SignalP"/>
    </source>
</evidence>
<dbReference type="InterPro" id="IPR057436">
    <property type="entry name" value="5TMH_Lnb"/>
</dbReference>
<evidence type="ECO:0000313" key="6">
    <source>
        <dbReference type="Proteomes" id="UP000698924"/>
    </source>
</evidence>
<reference evidence="5 6" key="1">
    <citation type="journal article" date="2021" name="Sci. Rep.">
        <title>The distribution of antibiotic resistance genes in chicken gut microbiota commensals.</title>
        <authorList>
            <person name="Juricova H."/>
            <person name="Matiasovicova J."/>
            <person name="Kubasova T."/>
            <person name="Cejkova D."/>
            <person name="Rychlik I."/>
        </authorList>
    </citation>
    <scope>NUCLEOTIDE SEQUENCE [LARGE SCALE GENOMIC DNA]</scope>
    <source>
        <strain evidence="5 6">An421</strain>
    </source>
</reference>
<sequence length="413" mass="47902">MQRRFQTFIISLLLCCLACHSLQATEEQMQPQDDGIRLSLLTCGPGKEIYSLFGHTAIRYENRRKGIDVVFNYGLFSFQSSNFILRFTLGETDYRLGATEYKYFLSEYLLDNRDVWEQTLNLTTEEKQKLINQLEENYRPENRVYRYNFFYDNCATRPRDQVERAVNNSLRYSDDMTTTDTGRSFRDIVHQYCQGHPWSQFGIDLCLGSEADRPISRHQMMFAPFYLKDFFATATLADSTGIGTRPLVSQTEQPVVIPDEDKQTETTLFTPLLTATLLFLFVCACSWYGVRRQRSLWGIDLILFTVAGLSGCILAFLALFSSHPTVSSNYILFALHPLHLFCLPWMIKKVRKRQTSRYMQANFVVLTLFILLWAIIPQKINPTMLPLALCLLVRSASNLILSHKQGLRRRIKR</sequence>
<feature type="domain" description="Lnb N-terminal periplasmic" evidence="3">
    <location>
        <begin position="34"/>
        <end position="173"/>
    </location>
</feature>
<dbReference type="AlphaFoldDB" id="A0AA40ZUI2"/>
<feature type="transmembrane region" description="Helical" evidence="1">
    <location>
        <begin position="382"/>
        <end position="401"/>
    </location>
</feature>
<dbReference type="EMBL" id="JACJMO010000011">
    <property type="protein sequence ID" value="MBM6857720.1"/>
    <property type="molecule type" value="Genomic_DNA"/>
</dbReference>
<feature type="domain" description="Lnb-like transmembrane" evidence="4">
    <location>
        <begin position="264"/>
        <end position="404"/>
    </location>
</feature>
<feature type="signal peptide" evidence="2">
    <location>
        <begin position="1"/>
        <end position="24"/>
    </location>
</feature>
<proteinExistence type="predicted"/>
<keyword evidence="1" id="KW-0812">Transmembrane</keyword>